<dbReference type="PANTHER" id="PTHR47545">
    <property type="entry name" value="MULTIFUNCTIONAL CCA PROTEIN"/>
    <property type="match status" value="1"/>
</dbReference>
<protein>
    <recommendedName>
        <fullName evidence="2">HD domain-containing protein</fullName>
    </recommendedName>
</protein>
<evidence type="ECO:0000313" key="3">
    <source>
        <dbReference type="EMBL" id="AKQ08473.1"/>
    </source>
</evidence>
<evidence type="ECO:0000256" key="1">
    <source>
        <dbReference type="ARBA" id="ARBA00022741"/>
    </source>
</evidence>
<dbReference type="SUPFAM" id="SSF52540">
    <property type="entry name" value="P-loop containing nucleoside triphosphate hydrolases"/>
    <property type="match status" value="1"/>
</dbReference>
<dbReference type="EMBL" id="KT070867">
    <property type="protein sequence ID" value="AKQ08473.1"/>
    <property type="molecule type" value="Genomic_DNA"/>
</dbReference>
<evidence type="ECO:0000259" key="2">
    <source>
        <dbReference type="Pfam" id="PF01966"/>
    </source>
</evidence>
<dbReference type="Pfam" id="PF13671">
    <property type="entry name" value="AAA_33"/>
    <property type="match status" value="1"/>
</dbReference>
<proteinExistence type="predicted"/>
<dbReference type="InterPro" id="IPR006674">
    <property type="entry name" value="HD_domain"/>
</dbReference>
<evidence type="ECO:0000313" key="4">
    <source>
        <dbReference type="Proteomes" id="UP000223102"/>
    </source>
</evidence>
<dbReference type="InterPro" id="IPR050124">
    <property type="entry name" value="tRNA_CCA-adding_enzyme"/>
</dbReference>
<dbReference type="InterPro" id="IPR027417">
    <property type="entry name" value="P-loop_NTPase"/>
</dbReference>
<name>A0A218KC56_9CAUD</name>
<sequence length="331" mass="38774">MVNFIMLVGIPASGKSTLANAMEITNENTVWLSSDNLREEIHGDVNDQKDPSMIFQEMAKRTKKALKEGKDVIYDATNINRKKRRGLLQQLPKGVHKEVAYMATDFDIALKMNKMRDRVVPYHVMKSMYKSLQIPIYDEGWDNITLLYNGFSLKSFSMQDWEVEYVKSLVMKNDIGYKIMGELAKYISIFDKTLDLAQDSKYHSFSVSRHIYYVYDYVHKNYQGEDKELMYWVAMLHDQGKAFCKSFENRKREETRYANFIGHEYVSSQLAMFVLKNLGFDDAFIHKAVTLIQFHMYLLDQNASRDKLLRQVGQDMFDKLEFLREADTLAH</sequence>
<dbReference type="Pfam" id="PF01966">
    <property type="entry name" value="HD"/>
    <property type="match status" value="1"/>
</dbReference>
<dbReference type="GO" id="GO:0000166">
    <property type="term" value="F:nucleotide binding"/>
    <property type="evidence" value="ECO:0007669"/>
    <property type="project" value="UniProtKB-KW"/>
</dbReference>
<feature type="domain" description="HD" evidence="2">
    <location>
        <begin position="202"/>
        <end position="302"/>
    </location>
</feature>
<dbReference type="Gene3D" id="3.40.50.300">
    <property type="entry name" value="P-loop containing nucleotide triphosphate hydrolases"/>
    <property type="match status" value="1"/>
</dbReference>
<dbReference type="Gene3D" id="1.10.3090.10">
    <property type="entry name" value="cca-adding enzyme, domain 2"/>
    <property type="match status" value="1"/>
</dbReference>
<reference evidence="3 4" key="1">
    <citation type="submission" date="2015-06" db="EMBL/GenBank/DDBJ databases">
        <title>Complete genome sequence of Bacillus cereus phage PBC2.</title>
        <authorList>
            <person name="Kong M."/>
            <person name="Ryu S."/>
        </authorList>
    </citation>
    <scope>NUCLEOTIDE SEQUENCE [LARGE SCALE GENOMIC DNA]</scope>
</reference>
<dbReference type="Proteomes" id="UP000223102">
    <property type="component" value="Segment"/>
</dbReference>
<accession>A0A218KC56</accession>
<keyword evidence="4" id="KW-1185">Reference proteome</keyword>
<dbReference type="SUPFAM" id="SSF109604">
    <property type="entry name" value="HD-domain/PDEase-like"/>
    <property type="match status" value="1"/>
</dbReference>
<keyword evidence="1" id="KW-0547">Nucleotide-binding</keyword>
<organism evidence="3 4">
    <name type="scientific">Bacillus phage PBC2</name>
    <dbReference type="NCBI Taxonomy" id="1675029"/>
    <lineage>
        <taxon>Viruses</taxon>
        <taxon>Duplodnaviria</taxon>
        <taxon>Heunggongvirae</taxon>
        <taxon>Uroviricota</taxon>
        <taxon>Caudoviricetes</taxon>
        <taxon>Andregratiavirinae</taxon>
        <taxon>Haetaevirus</taxon>
        <taxon>Haetaevirus PBC2</taxon>
    </lineage>
</organism>
<gene>
    <name evidence="3" type="ORF">PBC2_158</name>
</gene>